<comment type="caution">
    <text evidence="2">The sequence shown here is derived from an EMBL/GenBank/DDBJ whole genome shotgun (WGS) entry which is preliminary data.</text>
</comment>
<organism evidence="2 3">
    <name type="scientific">Hypsizygus marmoreus</name>
    <name type="common">White beech mushroom</name>
    <name type="synonym">Agaricus marmoreus</name>
    <dbReference type="NCBI Taxonomy" id="39966"/>
    <lineage>
        <taxon>Eukaryota</taxon>
        <taxon>Fungi</taxon>
        <taxon>Dikarya</taxon>
        <taxon>Basidiomycota</taxon>
        <taxon>Agaricomycotina</taxon>
        <taxon>Agaricomycetes</taxon>
        <taxon>Agaricomycetidae</taxon>
        <taxon>Agaricales</taxon>
        <taxon>Tricholomatineae</taxon>
        <taxon>Lyophyllaceae</taxon>
        <taxon>Hypsizygus</taxon>
    </lineage>
</organism>
<sequence>MANVPRAYTLDQFNARAQGIWEEGVTANFVNFVLRGVSNGEQAVLDPIQNALGIVDLDMERIRKRRDYDSLIGLSPNIEVDRSIWVYPRGNPRDALTESIHLHYACDSGRENVRFSSLDDNIPKLTLVEQAEFVDIHKIPNLMFAKWDERNMIRVVFPSLATPTRDKLYLSKEEQIEFYEKGLRPAVQEITPRDAAEWPATWEDEVTRARRTNGTHSFQTKQVARGNVRLLGVTLRRCLEENGVNWAKGFIFLHNVRGTKHGTPHDMSGEDPQVALAAYLTELCLPMDASEGENGDYGQWYIDVGLEIFYDMEDSLFEEEEPCLQWRTDSHAGMVREVLGINDAHATRITSLGSSAYSRDLVSHLVSISGCRINPGVQAQGDYEVCYFQLYTTDKSVTYNPEASHHGKSFSCTSAMTKGNTHCQSMYDIYLHAIDKNSSHARMEVRVPLHHAKTVLTWMNNVVLEESLVAFNPSSWWSFRAWRLLAIDRVLQAQNDSPGTHRVQPRALLLTATCVWLANGLHARPDDGSAARSLMHASLPHITLTGEVDRNLLAYPTRRRRGNTGDDEDEPYDDDDLYDDATHPAVRFGVVFLREISFQAAPKPPIFRMAHPILSENAFHHFFGADIEAVKRKYGFTMFYSRADIPPDRVSNKTRMMASYLEPAQPLFSLDAQGYSLPPPIVNDAPEEEEEGEEEGEQAEPESLDVMVSNVWRLWLKDVFKKCPNPKGRPYSYCKLTEIERSAATEEYFNNRTVSDVFKKCYYKVRTPRDEDLAFNHAFPAKGQHVGAIIQGYNQTAYRVRWLTLMSDSDEETASAIRKAVKKKYRSLFWIPHSVQDKLWPSSSNPSGFTRCHEEPGPAPRILTKAVPLWEEDMVI</sequence>
<proteinExistence type="predicted"/>
<protein>
    <submittedName>
        <fullName evidence="2">Uncharacterized protein</fullName>
    </submittedName>
</protein>
<evidence type="ECO:0000313" key="3">
    <source>
        <dbReference type="Proteomes" id="UP000076154"/>
    </source>
</evidence>
<feature type="region of interest" description="Disordered" evidence="1">
    <location>
        <begin position="679"/>
        <end position="702"/>
    </location>
</feature>
<dbReference type="Proteomes" id="UP000076154">
    <property type="component" value="Unassembled WGS sequence"/>
</dbReference>
<dbReference type="OrthoDB" id="3261690at2759"/>
<keyword evidence="3" id="KW-1185">Reference proteome</keyword>
<accession>A0A369JVI3</accession>
<feature type="compositionally biased region" description="Acidic residues" evidence="1">
    <location>
        <begin position="685"/>
        <end position="702"/>
    </location>
</feature>
<gene>
    <name evidence="2" type="ORF">Hypma_008348</name>
</gene>
<dbReference type="EMBL" id="LUEZ02000043">
    <property type="protein sequence ID" value="RDB24557.1"/>
    <property type="molecule type" value="Genomic_DNA"/>
</dbReference>
<dbReference type="AlphaFoldDB" id="A0A369JVI3"/>
<name>A0A369JVI3_HYPMA</name>
<evidence type="ECO:0000256" key="1">
    <source>
        <dbReference type="SAM" id="MobiDB-lite"/>
    </source>
</evidence>
<dbReference type="InParanoid" id="A0A369JVI3"/>
<evidence type="ECO:0000313" key="2">
    <source>
        <dbReference type="EMBL" id="RDB24557.1"/>
    </source>
</evidence>
<reference evidence="2" key="1">
    <citation type="submission" date="2018-04" db="EMBL/GenBank/DDBJ databases">
        <title>Whole genome sequencing of Hypsizygus marmoreus.</title>
        <authorList>
            <person name="Choi I.-G."/>
            <person name="Min B."/>
            <person name="Kim J.-G."/>
            <person name="Kim S."/>
            <person name="Oh Y.-L."/>
            <person name="Kong W.-S."/>
            <person name="Park H."/>
            <person name="Jeong J."/>
            <person name="Song E.-S."/>
        </authorList>
    </citation>
    <scope>NUCLEOTIDE SEQUENCE [LARGE SCALE GENOMIC DNA]</scope>
    <source>
        <strain evidence="2">51987-8</strain>
    </source>
</reference>